<reference evidence="3 4" key="1">
    <citation type="journal article" date="2014" name="Genome Announc.">
        <title>Complete Genome Sequence of Polychlorinated Biphenyl Degrader Comamonas testosteroni TK102 (NBRC 109938).</title>
        <authorList>
            <person name="Fukuda K."/>
            <person name="Hosoyama A."/>
            <person name="Tsuchikane K."/>
            <person name="Ohji S."/>
            <person name="Yamazoe A."/>
            <person name="Fujita N."/>
            <person name="Shintani M."/>
            <person name="Kimbara K."/>
        </authorList>
    </citation>
    <scope>NUCLEOTIDE SEQUENCE [LARGE SCALE GENOMIC DNA]</scope>
    <source>
        <strain evidence="3">TK102</strain>
    </source>
</reference>
<dbReference type="InterPro" id="IPR027417">
    <property type="entry name" value="P-loop_NTPase"/>
</dbReference>
<dbReference type="InterPro" id="IPR051943">
    <property type="entry name" value="TRAFAC_Dynamin-like_GTPase"/>
</dbReference>
<dbReference type="SUPFAM" id="SSF52540">
    <property type="entry name" value="P-loop containing nucleoside triphosphate hydrolases"/>
    <property type="match status" value="1"/>
</dbReference>
<proteinExistence type="predicted"/>
<feature type="coiled-coil region" evidence="1">
    <location>
        <begin position="605"/>
        <end position="642"/>
    </location>
</feature>
<protein>
    <submittedName>
        <fullName evidence="3">Dynamin family protein</fullName>
    </submittedName>
</protein>
<evidence type="ECO:0000313" key="4">
    <source>
        <dbReference type="Proteomes" id="UP000028782"/>
    </source>
</evidence>
<dbReference type="EMBL" id="CP006704">
    <property type="protein sequence ID" value="AIJ45050.1"/>
    <property type="molecule type" value="Genomic_DNA"/>
</dbReference>
<sequence length="665" mass="73814">MSASFNEQFGQYGAWRRGFATQLQELREWLIAQDLLDASVQERLQRLEEQMRSDKVMVAFVAEFSRGKSELINAVFFAHYGRRLMPASAGRTTMCPAELGWEPELPPCLRLLPIDTRESPESLGQWRMRADAWVQHPLDTANAQQIADTLAKVAEVRKVSIDQARAWGFWHDDEIADNPMVDADGWVEVPMWRHALINMPHPLLKQGLVILDTPGLNAVGAEPELTVNLIPQAHAVVFVLGADTGVTKSDLAIWRDHVLPAGAGKVGDDEALAASRLVVLNKVDTLWDSLSSGAQVQAQLRRQQQDSAQLLGVALERVLPVSAQKGLVAKVGHNDSLLQASGLPAFEDLLANGIMGQRQKVLQTAMRTNVQQLQSQVERVINMRRGDLDDQLAELCGLRGKNATVIASMRSRIEAEHREFDQSASRIQAMRNIHMRMLKELFQLLSSTTLKAELSELKETLDQRGLKLGLRNVYEQTFGRLHAVAARVQVQADEIQTMMSASFKELNAEFGFSLQTPPQLVLSEFRDDLRGIEGSYTQYLGLSSALKLSSADFSQRLIKALALRLRTVFEAASNDVEMWSKSLTAPVDAQLRERKRSYTRRLEAVDRISGAATELEERIADMENAQTRLAALQTQLTSASAQLLDPLGAGRPPVASMPLDINLVA</sequence>
<evidence type="ECO:0000256" key="1">
    <source>
        <dbReference type="SAM" id="Coils"/>
    </source>
</evidence>
<dbReference type="InterPro" id="IPR045063">
    <property type="entry name" value="Dynamin_N"/>
</dbReference>
<keyword evidence="1" id="KW-0175">Coiled coil</keyword>
<evidence type="ECO:0000259" key="2">
    <source>
        <dbReference type="Pfam" id="PF00350"/>
    </source>
</evidence>
<dbReference type="Pfam" id="PF00350">
    <property type="entry name" value="Dynamin_N"/>
    <property type="match status" value="1"/>
</dbReference>
<dbReference type="AlphaFoldDB" id="A0A076PN17"/>
<dbReference type="RefSeq" id="WP_043370955.1">
    <property type="nucleotide sequence ID" value="NZ_CP006704.1"/>
</dbReference>
<dbReference type="KEGG" id="ctes:O987_04420"/>
<gene>
    <name evidence="3" type="ORF">O987_04420</name>
</gene>
<dbReference type="PANTHER" id="PTHR43681">
    <property type="entry name" value="TRANSMEMBRANE GTPASE FZO"/>
    <property type="match status" value="1"/>
</dbReference>
<dbReference type="Gene3D" id="3.40.50.300">
    <property type="entry name" value="P-loop containing nucleotide triphosphate hydrolases"/>
    <property type="match status" value="1"/>
</dbReference>
<name>A0A076PN17_COMTE</name>
<feature type="domain" description="Dynamin N-terminal" evidence="2">
    <location>
        <begin position="58"/>
        <end position="263"/>
    </location>
</feature>
<accession>A0A076PN17</accession>
<evidence type="ECO:0000313" key="3">
    <source>
        <dbReference type="EMBL" id="AIJ45050.1"/>
    </source>
</evidence>
<dbReference type="Proteomes" id="UP000028782">
    <property type="component" value="Chromosome"/>
</dbReference>
<dbReference type="PANTHER" id="PTHR43681:SF1">
    <property type="entry name" value="SARCALUMENIN"/>
    <property type="match status" value="1"/>
</dbReference>
<organism evidence="3 4">
    <name type="scientific">Comamonas testosteroni TK102</name>
    <dbReference type="NCBI Taxonomy" id="1392005"/>
    <lineage>
        <taxon>Bacteria</taxon>
        <taxon>Pseudomonadati</taxon>
        <taxon>Pseudomonadota</taxon>
        <taxon>Betaproteobacteria</taxon>
        <taxon>Burkholderiales</taxon>
        <taxon>Comamonadaceae</taxon>
        <taxon>Comamonas</taxon>
    </lineage>
</organism>
<dbReference type="HOGENOM" id="CLU_027322_0_0_4"/>